<evidence type="ECO:0000313" key="27">
    <source>
        <dbReference type="Proteomes" id="UP000322327"/>
    </source>
</evidence>
<dbReference type="Proteomes" id="UP000322188">
    <property type="component" value="Unassembled WGS sequence"/>
</dbReference>
<evidence type="ECO:0000259" key="17">
    <source>
        <dbReference type="Pfam" id="PF02874"/>
    </source>
</evidence>
<dbReference type="NCBIfam" id="TIGR00962">
    <property type="entry name" value="atpA"/>
    <property type="match status" value="1"/>
</dbReference>
<dbReference type="SUPFAM" id="SSF50615">
    <property type="entry name" value="N-terminal domain of alpha and beta subunits of F1 ATP synthase"/>
    <property type="match status" value="1"/>
</dbReference>
<evidence type="ECO:0000256" key="7">
    <source>
        <dbReference type="ARBA" id="ARBA00022840"/>
    </source>
</evidence>
<evidence type="ECO:0000256" key="11">
    <source>
        <dbReference type="ARBA" id="ARBA00023196"/>
    </source>
</evidence>
<dbReference type="InterPro" id="IPR033732">
    <property type="entry name" value="ATP_synth_F1_a_nt-bd_dom"/>
</dbReference>
<dbReference type="Gene3D" id="3.40.50.300">
    <property type="entry name" value="P-loop containing nucleotide triphosphate hydrolases"/>
    <property type="match status" value="1"/>
</dbReference>
<evidence type="ECO:0000256" key="9">
    <source>
        <dbReference type="ARBA" id="ARBA00023065"/>
    </source>
</evidence>
<dbReference type="GO" id="GO:0045259">
    <property type="term" value="C:proton-transporting ATP synthase complex"/>
    <property type="evidence" value="ECO:0007669"/>
    <property type="project" value="UniProtKB-KW"/>
</dbReference>
<dbReference type="GO" id="GO:0005886">
    <property type="term" value="C:plasma membrane"/>
    <property type="evidence" value="ECO:0007669"/>
    <property type="project" value="UniProtKB-SubCell"/>
</dbReference>
<dbReference type="CDD" id="cd18116">
    <property type="entry name" value="ATP-synt_F1_alpha_N"/>
    <property type="match status" value="1"/>
</dbReference>
<dbReference type="Proteomes" id="UP000322327">
    <property type="component" value="Unassembled WGS sequence"/>
</dbReference>
<evidence type="ECO:0000313" key="23">
    <source>
        <dbReference type="EMBL" id="TXJ57547.1"/>
    </source>
</evidence>
<dbReference type="GO" id="GO:0046933">
    <property type="term" value="F:proton-transporting ATP synthase activity, rotational mechanism"/>
    <property type="evidence" value="ECO:0007669"/>
    <property type="project" value="UniProtKB-UniRule"/>
</dbReference>
<comment type="catalytic activity">
    <reaction evidence="14">
        <text>ATP + H2O + 4 H(+)(in) = ADP + phosphate + 5 H(+)(out)</text>
        <dbReference type="Rhea" id="RHEA:57720"/>
        <dbReference type="ChEBI" id="CHEBI:15377"/>
        <dbReference type="ChEBI" id="CHEBI:15378"/>
        <dbReference type="ChEBI" id="CHEBI:30616"/>
        <dbReference type="ChEBI" id="CHEBI:43474"/>
        <dbReference type="ChEBI" id="CHEBI:456216"/>
        <dbReference type="EC" id="7.1.2.2"/>
    </reaction>
</comment>
<evidence type="ECO:0000256" key="3">
    <source>
        <dbReference type="ARBA" id="ARBA00008936"/>
    </source>
</evidence>
<evidence type="ECO:0000313" key="30">
    <source>
        <dbReference type="Proteomes" id="UP000325013"/>
    </source>
</evidence>
<dbReference type="PIRSF" id="PIRSF039088">
    <property type="entry name" value="F_ATPase_subunit_alpha"/>
    <property type="match status" value="1"/>
</dbReference>
<evidence type="ECO:0000313" key="18">
    <source>
        <dbReference type="EMBL" id="TXJ12351.1"/>
    </source>
</evidence>
<dbReference type="Pfam" id="PF00306">
    <property type="entry name" value="ATP-synt_ab_C"/>
    <property type="match status" value="1"/>
</dbReference>
<evidence type="ECO:0000259" key="15">
    <source>
        <dbReference type="Pfam" id="PF00006"/>
    </source>
</evidence>
<comment type="similarity">
    <text evidence="3 14">Belongs to the ATPase alpha/beta chains family.</text>
</comment>
<dbReference type="Proteomes" id="UP000325116">
    <property type="component" value="Unassembled WGS sequence"/>
</dbReference>
<proteinExistence type="inferred from homology"/>
<dbReference type="EMBL" id="SAYJ01000018">
    <property type="protein sequence ID" value="TXJ55776.1"/>
    <property type="molecule type" value="Genomic_DNA"/>
</dbReference>
<dbReference type="FunFam" id="2.40.30.20:FF:000001">
    <property type="entry name" value="ATP synthase subunit alpha"/>
    <property type="match status" value="1"/>
</dbReference>
<dbReference type="EC" id="7.1.2.2" evidence="14"/>
<dbReference type="PANTHER" id="PTHR48082:SF2">
    <property type="entry name" value="ATP SYNTHASE SUBUNIT ALPHA, MITOCHONDRIAL"/>
    <property type="match status" value="1"/>
</dbReference>
<dbReference type="OrthoDB" id="9803053at2"/>
<keyword evidence="4 14" id="KW-0813">Transport</keyword>
<keyword evidence="11 14" id="KW-0139">CF(1)</keyword>
<evidence type="ECO:0000256" key="12">
    <source>
        <dbReference type="ARBA" id="ARBA00023310"/>
    </source>
</evidence>
<evidence type="ECO:0000256" key="10">
    <source>
        <dbReference type="ARBA" id="ARBA00023136"/>
    </source>
</evidence>
<dbReference type="NCBIfam" id="NF009884">
    <property type="entry name" value="PRK13343.1"/>
    <property type="match status" value="1"/>
</dbReference>
<reference evidence="25 26" key="1">
    <citation type="journal article" date="1992" name="Lakartidningen">
        <title>[Penicillin V and not amoxicillin is the first choice preparation in acute otitis].</title>
        <authorList>
            <person name="Kamme C."/>
            <person name="Lundgren K."/>
            <person name="Prellner K."/>
        </authorList>
    </citation>
    <scope>NUCLEOTIDE SEQUENCE [LARGE SCALE GENOMIC DNA]</scope>
    <source>
        <strain evidence="19 28">513A</strain>
        <strain evidence="24 25">PC2022III</strain>
        <strain evidence="22 30">PC2777IV</strain>
        <strain evidence="23 27">PC3053II</strain>
        <strain evidence="21 26">PC3939II</strain>
        <strain evidence="20 29">PC5538III-lc</strain>
        <strain evidence="18 31">W1</strain>
    </source>
</reference>
<dbReference type="EMBL" id="SAXT01000004">
    <property type="protein sequence ID" value="TXJ12351.1"/>
    <property type="molecule type" value="Genomic_DNA"/>
</dbReference>
<dbReference type="InterPro" id="IPR023366">
    <property type="entry name" value="ATP_synth_asu-like_sf"/>
</dbReference>
<dbReference type="Proteomes" id="UP000324638">
    <property type="component" value="Unassembled WGS sequence"/>
</dbReference>
<dbReference type="GeneID" id="61067128"/>
<comment type="subunit">
    <text evidence="13">F-type ATPases have 2 components, CF(1) - the catalytic core - and CF(0) - the membrane proton channel. CF(1) has five subunits: alpha(3), beta(3), gamma(1), delta(1), epsilon(1). CF(0) has four main subunits: a(1), b(1), b'(1) and c(9-12).</text>
</comment>
<dbReference type="InterPro" id="IPR036121">
    <property type="entry name" value="ATPase_F1/V1/A1_a/bsu_N_sf"/>
</dbReference>
<evidence type="ECO:0000313" key="25">
    <source>
        <dbReference type="Proteomes" id="UP000322188"/>
    </source>
</evidence>
<evidence type="ECO:0000313" key="29">
    <source>
        <dbReference type="Proteomes" id="UP000324707"/>
    </source>
</evidence>
<organism evidence="24 25">
    <name type="scientific">Brachyspira aalborgi</name>
    <dbReference type="NCBI Taxonomy" id="29522"/>
    <lineage>
        <taxon>Bacteria</taxon>
        <taxon>Pseudomonadati</taxon>
        <taxon>Spirochaetota</taxon>
        <taxon>Spirochaetia</taxon>
        <taxon>Brachyspirales</taxon>
        <taxon>Brachyspiraceae</taxon>
        <taxon>Brachyspira</taxon>
    </lineage>
</organism>
<name>A0A5C8GEL6_9SPIR</name>
<comment type="subcellular location">
    <subcellularLocation>
        <location evidence="14">Cell membrane</location>
        <topology evidence="14">Peripheral membrane protein</topology>
    </subcellularLocation>
    <subcellularLocation>
        <location evidence="2">Membrane</location>
        <topology evidence="2">Peripheral membrane protein</topology>
    </subcellularLocation>
</comment>
<feature type="binding site" evidence="14">
    <location>
        <begin position="169"/>
        <end position="176"/>
    </location>
    <ligand>
        <name>ATP</name>
        <dbReference type="ChEBI" id="CHEBI:30616"/>
    </ligand>
</feature>
<evidence type="ECO:0000256" key="5">
    <source>
        <dbReference type="ARBA" id="ARBA00022741"/>
    </source>
</evidence>
<dbReference type="InterPro" id="IPR038376">
    <property type="entry name" value="ATP_synth_asu_C_sf"/>
</dbReference>
<dbReference type="EMBL" id="SAXX01000024">
    <property type="protein sequence ID" value="TXJ30208.1"/>
    <property type="molecule type" value="Genomic_DNA"/>
</dbReference>
<dbReference type="InterPro" id="IPR000194">
    <property type="entry name" value="ATPase_F1/V1/A1_a/bsu_nucl-bd"/>
</dbReference>
<keyword evidence="6 14" id="KW-0375">Hydrogen ion transport</keyword>
<gene>
    <name evidence="14" type="primary">atpA</name>
    <name evidence="22" type="ORF">EPJ67_09425</name>
    <name evidence="20" type="ORF">EPJ69_11630</name>
    <name evidence="24" type="ORF">EPJ74_07345</name>
    <name evidence="23" type="ORF">EPJ76_02165</name>
    <name evidence="19" type="ORF">EPJ79_05235</name>
    <name evidence="18" type="ORF">EPJ80_06070</name>
    <name evidence="21" type="ORF">EPJ84_04920</name>
</gene>
<dbReference type="InterPro" id="IPR000793">
    <property type="entry name" value="ATP_synth_asu_C"/>
</dbReference>
<keyword evidence="14" id="KW-1003">Cell membrane</keyword>
<sequence>MDINANEIATVLKEKIKNYKADFSPNEVGVVVEVGDGIARVMGLPHIMANEMITFECGSTGIAFNLEEETIGAIVLGDYTEIKEGSKVSRLKRILEVPVGEELLGRVVNPLGIPIDGRGEIKTDKRRIIEFPAPGIADRQAVKEPLQTGIKAVDSMTPIGRGQRQLIIGDRSTGKTSIALDTIINQKGKNVICVYVAIGQKASTVAGVVNTLRQYGALEYTIIVTATASDSAPLQYIAPYSGCAMAEYFMYEEKKDTLVVYDDLSKQANAYRQISLLLRRPPGREAFPGDVFYLHSRLLERAAKLSDDLGGGSLTALPIIETQDNEVSAYIPTNVISITDGQIYLLPSLFMSGVRPAIDVGISVSRVGGNAQTKAMKKVSGTLRLDLASYRSLEAFSQLGIGLDKATLSQLDRGAKMVELLKQKQYSPMPVEEQIVILFAATKGFLDNVEIERVHEFEWRLLQYMRADKQYILDDIREKKDIENIEELNKALEEFKSKF</sequence>
<dbReference type="PROSITE" id="PS00152">
    <property type="entry name" value="ATPASE_ALPHA_BETA"/>
    <property type="match status" value="1"/>
</dbReference>
<comment type="function">
    <text evidence="1 14">Produces ATP from ADP in the presence of a proton gradient across the membrane. The alpha chain is a regulatory subunit.</text>
</comment>
<protein>
    <recommendedName>
        <fullName evidence="14">ATP synthase subunit alpha</fullName>
        <ecNumber evidence="14">7.1.2.2</ecNumber>
    </recommendedName>
    <alternativeName>
        <fullName evidence="14">ATP synthase F1 sector subunit alpha</fullName>
    </alternativeName>
    <alternativeName>
        <fullName evidence="14">F-ATPase subunit alpha</fullName>
    </alternativeName>
</protein>
<dbReference type="RefSeq" id="WP_147529360.1">
    <property type="nucleotide sequence ID" value="NZ_CAUDFA010000041.1"/>
</dbReference>
<dbReference type="Gene3D" id="2.40.30.20">
    <property type="match status" value="1"/>
</dbReference>
<dbReference type="GO" id="GO:0043531">
    <property type="term" value="F:ADP binding"/>
    <property type="evidence" value="ECO:0007669"/>
    <property type="project" value="TreeGrafter"/>
</dbReference>
<dbReference type="EMBL" id="SAYE01000009">
    <property type="protein sequence ID" value="TXJ51213.1"/>
    <property type="molecule type" value="Genomic_DNA"/>
</dbReference>
<dbReference type="Proteomes" id="UP000325013">
    <property type="component" value="Unassembled WGS sequence"/>
</dbReference>
<dbReference type="AlphaFoldDB" id="A0A5C8GEL6"/>
<evidence type="ECO:0000256" key="4">
    <source>
        <dbReference type="ARBA" id="ARBA00022448"/>
    </source>
</evidence>
<keyword evidence="9 14" id="KW-0406">Ion transport</keyword>
<feature type="site" description="Required for activity" evidence="14">
    <location>
        <position position="363"/>
    </location>
</feature>
<evidence type="ECO:0000313" key="19">
    <source>
        <dbReference type="EMBL" id="TXJ20546.1"/>
    </source>
</evidence>
<dbReference type="Gene3D" id="1.20.150.20">
    <property type="entry name" value="ATP synthase alpha/beta chain, C-terminal domain"/>
    <property type="match status" value="1"/>
</dbReference>
<dbReference type="Pfam" id="PF02874">
    <property type="entry name" value="ATP-synt_ab_N"/>
    <property type="match status" value="1"/>
</dbReference>
<evidence type="ECO:0000256" key="14">
    <source>
        <dbReference type="HAMAP-Rule" id="MF_01346"/>
    </source>
</evidence>
<evidence type="ECO:0000259" key="16">
    <source>
        <dbReference type="Pfam" id="PF00306"/>
    </source>
</evidence>
<dbReference type="PANTHER" id="PTHR48082">
    <property type="entry name" value="ATP SYNTHASE SUBUNIT ALPHA, MITOCHONDRIAL"/>
    <property type="match status" value="1"/>
</dbReference>
<feature type="domain" description="ATPase F1/V1/A1 complex alpha/beta subunit nucleotide-binding" evidence="15">
    <location>
        <begin position="149"/>
        <end position="365"/>
    </location>
</feature>
<dbReference type="EMBL" id="SAXU01000001">
    <property type="protein sequence ID" value="TXJ20546.1"/>
    <property type="molecule type" value="Genomic_DNA"/>
</dbReference>
<evidence type="ECO:0000313" key="31">
    <source>
        <dbReference type="Proteomes" id="UP000325116"/>
    </source>
</evidence>
<evidence type="ECO:0000256" key="1">
    <source>
        <dbReference type="ARBA" id="ARBA00003784"/>
    </source>
</evidence>
<dbReference type="HAMAP" id="MF_01346">
    <property type="entry name" value="ATP_synth_alpha_bact"/>
    <property type="match status" value="1"/>
</dbReference>
<evidence type="ECO:0000313" key="24">
    <source>
        <dbReference type="EMBL" id="TXJ60401.1"/>
    </source>
</evidence>
<dbReference type="InterPro" id="IPR004100">
    <property type="entry name" value="ATPase_F1/V1/A1_a/bsu_N"/>
</dbReference>
<comment type="caution">
    <text evidence="24">The sequence shown here is derived from an EMBL/GenBank/DDBJ whole genome shotgun (WGS) entry which is preliminary data.</text>
</comment>
<dbReference type="FunFam" id="3.40.50.300:FF:000002">
    <property type="entry name" value="ATP synthase subunit alpha"/>
    <property type="match status" value="1"/>
</dbReference>
<keyword evidence="12 14" id="KW-0066">ATP synthesis</keyword>
<dbReference type="EMBL" id="SAYK01000005">
    <property type="protein sequence ID" value="TXJ60401.1"/>
    <property type="molecule type" value="Genomic_DNA"/>
</dbReference>
<evidence type="ECO:0000313" key="22">
    <source>
        <dbReference type="EMBL" id="TXJ55776.1"/>
    </source>
</evidence>
<dbReference type="InterPro" id="IPR020003">
    <property type="entry name" value="ATPase_a/bsu_AS"/>
</dbReference>
<dbReference type="InterPro" id="IPR005294">
    <property type="entry name" value="ATP_synth_F1_asu"/>
</dbReference>
<dbReference type="InterPro" id="IPR027417">
    <property type="entry name" value="P-loop_NTPase"/>
</dbReference>
<keyword evidence="8 14" id="KW-1278">Translocase</keyword>
<dbReference type="FunFam" id="1.20.150.20:FF:000001">
    <property type="entry name" value="ATP synthase subunit alpha"/>
    <property type="match status" value="1"/>
</dbReference>
<evidence type="ECO:0000313" key="21">
    <source>
        <dbReference type="EMBL" id="TXJ51213.1"/>
    </source>
</evidence>
<dbReference type="Proteomes" id="UP000322307">
    <property type="component" value="Unassembled WGS sequence"/>
</dbReference>
<evidence type="ECO:0000256" key="6">
    <source>
        <dbReference type="ARBA" id="ARBA00022781"/>
    </source>
</evidence>
<keyword evidence="10 14" id="KW-0472">Membrane</keyword>
<accession>A0A5C8GEL6</accession>
<dbReference type="Pfam" id="PF00006">
    <property type="entry name" value="ATP-synt_ab"/>
    <property type="match status" value="1"/>
</dbReference>
<evidence type="ECO:0000313" key="20">
    <source>
        <dbReference type="EMBL" id="TXJ30208.1"/>
    </source>
</evidence>
<dbReference type="EMBL" id="SAYI01000008">
    <property type="protein sequence ID" value="TXJ57547.1"/>
    <property type="molecule type" value="Genomic_DNA"/>
</dbReference>
<dbReference type="Proteomes" id="UP000324707">
    <property type="component" value="Unassembled WGS sequence"/>
</dbReference>
<keyword evidence="7 14" id="KW-0067">ATP-binding</keyword>
<dbReference type="SUPFAM" id="SSF52540">
    <property type="entry name" value="P-loop containing nucleoside triphosphate hydrolases"/>
    <property type="match status" value="1"/>
</dbReference>
<reference evidence="24" key="2">
    <citation type="submission" date="2019-01" db="EMBL/GenBank/DDBJ databases">
        <authorList>
            <person name="Thorell K."/>
        </authorList>
    </citation>
    <scope>NUCLEOTIDE SEQUENCE</scope>
    <source>
        <strain evidence="19">513A</strain>
        <strain evidence="24">PC2022III</strain>
        <strain evidence="22">PC2777IV</strain>
        <strain evidence="23">PC3053II</strain>
        <strain evidence="21">PC3939II</strain>
        <strain evidence="20">PC5538III-lc</strain>
        <strain evidence="18">W1</strain>
    </source>
</reference>
<dbReference type="SUPFAM" id="SSF47917">
    <property type="entry name" value="C-terminal domain of alpha and beta subunits of F1 ATP synthase"/>
    <property type="match status" value="1"/>
</dbReference>
<evidence type="ECO:0000256" key="2">
    <source>
        <dbReference type="ARBA" id="ARBA00004170"/>
    </source>
</evidence>
<dbReference type="GO" id="GO:0005524">
    <property type="term" value="F:ATP binding"/>
    <property type="evidence" value="ECO:0007669"/>
    <property type="project" value="UniProtKB-UniRule"/>
</dbReference>
<evidence type="ECO:0000256" key="13">
    <source>
        <dbReference type="ARBA" id="ARBA00026013"/>
    </source>
</evidence>
<evidence type="ECO:0000313" key="28">
    <source>
        <dbReference type="Proteomes" id="UP000324638"/>
    </source>
</evidence>
<dbReference type="CDD" id="cd18113">
    <property type="entry name" value="ATP-synt_F1_alpha_C"/>
    <property type="match status" value="1"/>
</dbReference>
<feature type="domain" description="ATP synthase alpha subunit C-terminal" evidence="16">
    <location>
        <begin position="372"/>
        <end position="495"/>
    </location>
</feature>
<evidence type="ECO:0000256" key="8">
    <source>
        <dbReference type="ARBA" id="ARBA00022967"/>
    </source>
</evidence>
<evidence type="ECO:0000313" key="26">
    <source>
        <dbReference type="Proteomes" id="UP000322307"/>
    </source>
</evidence>
<keyword evidence="5 14" id="KW-0547">Nucleotide-binding</keyword>
<dbReference type="CDD" id="cd01132">
    <property type="entry name" value="F1-ATPase_alpha_CD"/>
    <property type="match status" value="1"/>
</dbReference>
<feature type="domain" description="ATPase F1/V1/A1 complex alpha/beta subunit N-terminal" evidence="17">
    <location>
        <begin position="27"/>
        <end position="91"/>
    </location>
</feature>